<accession>A0ABT4Q690</accession>
<name>A0ABT4Q690_9BACL</name>
<evidence type="ECO:0000313" key="2">
    <source>
        <dbReference type="EMBL" id="MCZ8512390.1"/>
    </source>
</evidence>
<comment type="caution">
    <text evidence="2">The sequence shown here is derived from an EMBL/GenBank/DDBJ whole genome shotgun (WGS) entry which is preliminary data.</text>
</comment>
<proteinExistence type="predicted"/>
<keyword evidence="1" id="KW-1133">Transmembrane helix</keyword>
<keyword evidence="1" id="KW-0812">Transmembrane</keyword>
<sequence>MVQQIINQYWGIVSVFLFGVVYVITHYQASIAFAKKKAITLMLAVEKKAEQLALDNGQDKFNWVCDKGYDLLPSVVRLVVSKPLFKTIVQSLFDEAIAFAKQHQIEKQNIDIPV</sequence>
<feature type="transmembrane region" description="Helical" evidence="1">
    <location>
        <begin position="6"/>
        <end position="27"/>
    </location>
</feature>
<gene>
    <name evidence="2" type="ORF">O9H85_08080</name>
</gene>
<evidence type="ECO:0000256" key="1">
    <source>
        <dbReference type="SAM" id="Phobius"/>
    </source>
</evidence>
<dbReference type="Proteomes" id="UP001527882">
    <property type="component" value="Unassembled WGS sequence"/>
</dbReference>
<keyword evidence="3" id="KW-1185">Reference proteome</keyword>
<dbReference type="EMBL" id="JAQAGZ010000004">
    <property type="protein sequence ID" value="MCZ8512390.1"/>
    <property type="molecule type" value="Genomic_DNA"/>
</dbReference>
<dbReference type="RefSeq" id="WP_269880813.1">
    <property type="nucleotide sequence ID" value="NZ_JAQAGZ010000004.1"/>
</dbReference>
<protein>
    <submittedName>
        <fullName evidence="2">Uncharacterized protein</fullName>
    </submittedName>
</protein>
<evidence type="ECO:0000313" key="3">
    <source>
        <dbReference type="Proteomes" id="UP001527882"/>
    </source>
</evidence>
<organism evidence="2 3">
    <name type="scientific">Paenibacillus gyeongsangnamensis</name>
    <dbReference type="NCBI Taxonomy" id="3388067"/>
    <lineage>
        <taxon>Bacteria</taxon>
        <taxon>Bacillati</taxon>
        <taxon>Bacillota</taxon>
        <taxon>Bacilli</taxon>
        <taxon>Bacillales</taxon>
        <taxon>Paenibacillaceae</taxon>
        <taxon>Paenibacillus</taxon>
    </lineage>
</organism>
<reference evidence="2 3" key="1">
    <citation type="submission" date="2022-12" db="EMBL/GenBank/DDBJ databases">
        <title>Draft genome sequence of Paenibacillus sp. dW9.</title>
        <authorList>
            <person name="Choi E.-W."/>
            <person name="Kim D.-U."/>
        </authorList>
    </citation>
    <scope>NUCLEOTIDE SEQUENCE [LARGE SCALE GENOMIC DNA]</scope>
    <source>
        <strain evidence="3">dW9</strain>
    </source>
</reference>
<keyword evidence="1" id="KW-0472">Membrane</keyword>